<gene>
    <name evidence="3" type="ORF">JEM65_00840</name>
</gene>
<dbReference type="GO" id="GO:0000160">
    <property type="term" value="P:phosphorelay signal transduction system"/>
    <property type="evidence" value="ECO:0007669"/>
    <property type="project" value="InterPro"/>
</dbReference>
<dbReference type="PANTHER" id="PTHR44520:SF2">
    <property type="entry name" value="RESPONSE REGULATOR RCP1"/>
    <property type="match status" value="1"/>
</dbReference>
<dbReference type="PANTHER" id="PTHR44520">
    <property type="entry name" value="RESPONSE REGULATOR RCP1-RELATED"/>
    <property type="match status" value="1"/>
</dbReference>
<dbReference type="InterPro" id="IPR052893">
    <property type="entry name" value="TCS_response_regulator"/>
</dbReference>
<name>A0A934KTJ8_9FLAO</name>
<feature type="modified residue" description="4-aspartylphosphate" evidence="1">
    <location>
        <position position="65"/>
    </location>
</feature>
<evidence type="ECO:0000259" key="2">
    <source>
        <dbReference type="PROSITE" id="PS50110"/>
    </source>
</evidence>
<comment type="caution">
    <text evidence="3">The sequence shown here is derived from an EMBL/GenBank/DDBJ whole genome shotgun (WGS) entry which is preliminary data.</text>
</comment>
<dbReference type="Gene3D" id="3.40.50.2300">
    <property type="match status" value="1"/>
</dbReference>
<protein>
    <submittedName>
        <fullName evidence="3">Response regulator</fullName>
    </submittedName>
</protein>
<dbReference type="SUPFAM" id="SSF52172">
    <property type="entry name" value="CheY-like"/>
    <property type="match status" value="1"/>
</dbReference>
<dbReference type="PROSITE" id="PS50110">
    <property type="entry name" value="RESPONSE_REGULATORY"/>
    <property type="match status" value="1"/>
</dbReference>
<keyword evidence="4" id="KW-1185">Reference proteome</keyword>
<dbReference type="EMBL" id="JAEHJZ010000001">
    <property type="protein sequence ID" value="MBJ7879205.1"/>
    <property type="molecule type" value="Genomic_DNA"/>
</dbReference>
<dbReference type="InterPro" id="IPR011006">
    <property type="entry name" value="CheY-like_superfamily"/>
</dbReference>
<dbReference type="AlphaFoldDB" id="A0A934KTJ8"/>
<sequence length="141" mass="16748">MKNQPPNIQFIIIDDDYLTTVIHHKKMARHKMLTATPIIFNDPRDALAYFSNCYIQKITNVILLDLQMPYLNGIQFLRELKRLKNFKTLDFLVFIVSSSIDPRIRKSLKDYPEVKGYYNKPISEEHCLDLKRKIQTFKISR</sequence>
<dbReference type="Pfam" id="PF00072">
    <property type="entry name" value="Response_reg"/>
    <property type="match status" value="1"/>
</dbReference>
<accession>A0A934KTJ8</accession>
<evidence type="ECO:0000313" key="3">
    <source>
        <dbReference type="EMBL" id="MBJ7879205.1"/>
    </source>
</evidence>
<evidence type="ECO:0000256" key="1">
    <source>
        <dbReference type="PROSITE-ProRule" id="PRU00169"/>
    </source>
</evidence>
<dbReference type="InterPro" id="IPR001789">
    <property type="entry name" value="Sig_transdc_resp-reg_receiver"/>
</dbReference>
<feature type="domain" description="Response regulatory" evidence="2">
    <location>
        <begin position="9"/>
        <end position="135"/>
    </location>
</feature>
<reference evidence="3 4" key="1">
    <citation type="submission" date="2020-09" db="EMBL/GenBank/DDBJ databases">
        <title>Draft genome of Gelidibacter salicanalis PAMC21136.</title>
        <authorList>
            <person name="Park H."/>
        </authorList>
    </citation>
    <scope>NUCLEOTIDE SEQUENCE [LARGE SCALE GENOMIC DNA]</scope>
    <source>
        <strain evidence="3 4">PAMC21136</strain>
    </source>
</reference>
<evidence type="ECO:0000313" key="4">
    <source>
        <dbReference type="Proteomes" id="UP000662373"/>
    </source>
</evidence>
<dbReference type="RefSeq" id="WP_199596650.1">
    <property type="nucleotide sequence ID" value="NZ_JAEHJZ010000001.1"/>
</dbReference>
<proteinExistence type="predicted"/>
<dbReference type="Proteomes" id="UP000662373">
    <property type="component" value="Unassembled WGS sequence"/>
</dbReference>
<keyword evidence="1" id="KW-0597">Phosphoprotein</keyword>
<organism evidence="3 4">
    <name type="scientific">Gelidibacter salicanalis</name>
    <dbReference type="NCBI Taxonomy" id="291193"/>
    <lineage>
        <taxon>Bacteria</taxon>
        <taxon>Pseudomonadati</taxon>
        <taxon>Bacteroidota</taxon>
        <taxon>Flavobacteriia</taxon>
        <taxon>Flavobacteriales</taxon>
        <taxon>Flavobacteriaceae</taxon>
        <taxon>Gelidibacter</taxon>
    </lineage>
</organism>